<dbReference type="AlphaFoldDB" id="A0AAV7G4V1"/>
<dbReference type="Proteomes" id="UP000775213">
    <property type="component" value="Unassembled WGS sequence"/>
</dbReference>
<dbReference type="EMBL" id="JAGFBR010000017">
    <property type="protein sequence ID" value="KAH0451421.1"/>
    <property type="molecule type" value="Genomic_DNA"/>
</dbReference>
<name>A0AAV7G4V1_DENCH</name>
<organism evidence="2 3">
    <name type="scientific">Dendrobium chrysotoxum</name>
    <name type="common">Orchid</name>
    <dbReference type="NCBI Taxonomy" id="161865"/>
    <lineage>
        <taxon>Eukaryota</taxon>
        <taxon>Viridiplantae</taxon>
        <taxon>Streptophyta</taxon>
        <taxon>Embryophyta</taxon>
        <taxon>Tracheophyta</taxon>
        <taxon>Spermatophyta</taxon>
        <taxon>Magnoliopsida</taxon>
        <taxon>Liliopsida</taxon>
        <taxon>Asparagales</taxon>
        <taxon>Orchidaceae</taxon>
        <taxon>Epidendroideae</taxon>
        <taxon>Malaxideae</taxon>
        <taxon>Dendrobiinae</taxon>
        <taxon>Dendrobium</taxon>
    </lineage>
</organism>
<evidence type="ECO:0000313" key="2">
    <source>
        <dbReference type="EMBL" id="KAH0451421.1"/>
    </source>
</evidence>
<proteinExistence type="predicted"/>
<sequence>MLSPHRRKDGEEANSDFSTQRKIERRGLMSANSNLSVLLGLGIAGILIVARKLKRVVKEDFGAFVERFDLLPLPQPAPPKLLIPSLASPSRSQTLSSQEIRRQVPSADEEIWLIDNDGAPIKKRGQTICADIQSMLPGTRVHIEVNENMVSCNMPESILLGSYLGVVARDPILASISFSYWCNKGMESFKKRMLVEVEVNIIANSQILYEITFYYEKSIARTKIDHGHLRRPNKNE</sequence>
<keyword evidence="1" id="KW-0812">Transmembrane</keyword>
<reference evidence="2 3" key="1">
    <citation type="journal article" date="2021" name="Hortic Res">
        <title>Chromosome-scale assembly of the Dendrobium chrysotoxum genome enhances the understanding of orchid evolution.</title>
        <authorList>
            <person name="Zhang Y."/>
            <person name="Zhang G.Q."/>
            <person name="Zhang D."/>
            <person name="Liu X.D."/>
            <person name="Xu X.Y."/>
            <person name="Sun W.H."/>
            <person name="Yu X."/>
            <person name="Zhu X."/>
            <person name="Wang Z.W."/>
            <person name="Zhao X."/>
            <person name="Zhong W.Y."/>
            <person name="Chen H."/>
            <person name="Yin W.L."/>
            <person name="Huang T."/>
            <person name="Niu S.C."/>
            <person name="Liu Z.J."/>
        </authorList>
    </citation>
    <scope>NUCLEOTIDE SEQUENCE [LARGE SCALE GENOMIC DNA]</scope>
    <source>
        <strain evidence="2">Lindl</strain>
    </source>
</reference>
<keyword evidence="1" id="KW-1133">Transmembrane helix</keyword>
<gene>
    <name evidence="2" type="ORF">IEQ34_018720</name>
</gene>
<evidence type="ECO:0000313" key="3">
    <source>
        <dbReference type="Proteomes" id="UP000775213"/>
    </source>
</evidence>
<protein>
    <submittedName>
        <fullName evidence="2">Uncharacterized protein</fullName>
    </submittedName>
</protein>
<keyword evidence="1" id="KW-0472">Membrane</keyword>
<evidence type="ECO:0000256" key="1">
    <source>
        <dbReference type="SAM" id="Phobius"/>
    </source>
</evidence>
<feature type="transmembrane region" description="Helical" evidence="1">
    <location>
        <begin position="31"/>
        <end position="50"/>
    </location>
</feature>
<keyword evidence="3" id="KW-1185">Reference proteome</keyword>
<accession>A0AAV7G4V1</accession>
<comment type="caution">
    <text evidence="2">The sequence shown here is derived from an EMBL/GenBank/DDBJ whole genome shotgun (WGS) entry which is preliminary data.</text>
</comment>